<name>A0ABQ9D5X1_9PASS</name>
<sequence length="66" mass="7128">MAGALLWALLAALRAGWCLLPQSGYLHPDEFFQAPEVMAAQILKIIFIELTNSGNLSGVDLGTLQE</sequence>
<protein>
    <submittedName>
        <fullName evidence="2">Uncharacterized protein</fullName>
    </submittedName>
</protein>
<organism evidence="2 3">
    <name type="scientific">Willisornis vidua</name>
    <name type="common">Xingu scale-backed antbird</name>
    <dbReference type="NCBI Taxonomy" id="1566151"/>
    <lineage>
        <taxon>Eukaryota</taxon>
        <taxon>Metazoa</taxon>
        <taxon>Chordata</taxon>
        <taxon>Craniata</taxon>
        <taxon>Vertebrata</taxon>
        <taxon>Euteleostomi</taxon>
        <taxon>Archelosauria</taxon>
        <taxon>Archosauria</taxon>
        <taxon>Dinosauria</taxon>
        <taxon>Saurischia</taxon>
        <taxon>Theropoda</taxon>
        <taxon>Coelurosauria</taxon>
        <taxon>Aves</taxon>
        <taxon>Neognathae</taxon>
        <taxon>Neoaves</taxon>
        <taxon>Telluraves</taxon>
        <taxon>Australaves</taxon>
        <taxon>Passeriformes</taxon>
        <taxon>Thamnophilidae</taxon>
        <taxon>Willisornis</taxon>
    </lineage>
</organism>
<dbReference type="EMBL" id="WHWB01034186">
    <property type="protein sequence ID" value="KAJ7412947.1"/>
    <property type="molecule type" value="Genomic_DNA"/>
</dbReference>
<accession>A0ABQ9D5X1</accession>
<comment type="caution">
    <text evidence="2">The sequence shown here is derived from an EMBL/GenBank/DDBJ whole genome shotgun (WGS) entry which is preliminary data.</text>
</comment>
<proteinExistence type="predicted"/>
<gene>
    <name evidence="2" type="ORF">WISP_93945</name>
</gene>
<evidence type="ECO:0000313" key="3">
    <source>
        <dbReference type="Proteomes" id="UP001145742"/>
    </source>
</evidence>
<keyword evidence="3" id="KW-1185">Reference proteome</keyword>
<keyword evidence="1" id="KW-0732">Signal</keyword>
<evidence type="ECO:0000313" key="2">
    <source>
        <dbReference type="EMBL" id="KAJ7412947.1"/>
    </source>
</evidence>
<feature type="chain" id="PRO_5047088265" evidence="1">
    <location>
        <begin position="19"/>
        <end position="66"/>
    </location>
</feature>
<feature type="signal peptide" evidence="1">
    <location>
        <begin position="1"/>
        <end position="18"/>
    </location>
</feature>
<dbReference type="Proteomes" id="UP001145742">
    <property type="component" value="Unassembled WGS sequence"/>
</dbReference>
<reference evidence="2" key="1">
    <citation type="submission" date="2019-10" db="EMBL/GenBank/DDBJ databases">
        <authorList>
            <person name="Soares A.E.R."/>
            <person name="Aleixo A."/>
            <person name="Schneider P."/>
            <person name="Miyaki C.Y."/>
            <person name="Schneider M.P."/>
            <person name="Mello C."/>
            <person name="Vasconcelos A.T.R."/>
        </authorList>
    </citation>
    <scope>NUCLEOTIDE SEQUENCE</scope>
    <source>
        <tissue evidence="2">Muscle</tissue>
    </source>
</reference>
<evidence type="ECO:0000256" key="1">
    <source>
        <dbReference type="SAM" id="SignalP"/>
    </source>
</evidence>